<reference evidence="1 2" key="1">
    <citation type="journal article" date="2019" name="Int. J. Syst. Evol. Microbiol.">
        <title>The Global Catalogue of Microorganisms (GCM) 10K type strain sequencing project: providing services to taxonomists for standard genome sequencing and annotation.</title>
        <authorList>
            <consortium name="The Broad Institute Genomics Platform"/>
            <consortium name="The Broad Institute Genome Sequencing Center for Infectious Disease"/>
            <person name="Wu L."/>
            <person name="Ma J."/>
        </authorList>
    </citation>
    <scope>NUCLEOTIDE SEQUENCE [LARGE SCALE GENOMIC DNA]</scope>
    <source>
        <strain evidence="1 2">JCM 14942</strain>
    </source>
</reference>
<sequence>MEKESDPSNNWGRWGDDDERGALNLITADAVLRAVSTVRTGTALTLAVPLRAGEGPIFEGRAPLQHFMTRHGGDYAAGLKEKGFGFADDYVLVATHGTTHIDALAHVWREGAMWNGHSSNLVTSIGARKCGIENVGAIVTRAVLVDFADQYEASGDPRHAIDVDDLSAAVAATGIDVMPGDALLVRTGWVRAWRSQRAQVTAWPGLAPNCAEWINEAGFALVGADNIAVELGPSPRENDAAPLHARLVRDFGIYLVELLDLEAIAAQGRSSFLLSIAPMPLVGGVGSPVNPIAVL</sequence>
<dbReference type="SUPFAM" id="SSF102198">
    <property type="entry name" value="Putative cyclase"/>
    <property type="match status" value="1"/>
</dbReference>
<keyword evidence="2" id="KW-1185">Reference proteome</keyword>
<dbReference type="Pfam" id="PF04199">
    <property type="entry name" value="Cyclase"/>
    <property type="match status" value="1"/>
</dbReference>
<proteinExistence type="predicted"/>
<gene>
    <name evidence="1" type="ORF">GCM10009788_21820</name>
</gene>
<evidence type="ECO:0000313" key="2">
    <source>
        <dbReference type="Proteomes" id="UP001500842"/>
    </source>
</evidence>
<dbReference type="InterPro" id="IPR007325">
    <property type="entry name" value="KFase/CYL"/>
</dbReference>
<dbReference type="PANTHER" id="PTHR34861:SF10">
    <property type="entry name" value="CYCLASE"/>
    <property type="match status" value="1"/>
</dbReference>
<protein>
    <submittedName>
        <fullName evidence="1">Cyclase family protein</fullName>
    </submittedName>
</protein>
<dbReference type="InterPro" id="IPR037175">
    <property type="entry name" value="KFase_sf"/>
</dbReference>
<organism evidence="1 2">
    <name type="scientific">Nocardioides humi</name>
    <dbReference type="NCBI Taxonomy" id="449461"/>
    <lineage>
        <taxon>Bacteria</taxon>
        <taxon>Bacillati</taxon>
        <taxon>Actinomycetota</taxon>
        <taxon>Actinomycetes</taxon>
        <taxon>Propionibacteriales</taxon>
        <taxon>Nocardioidaceae</taxon>
        <taxon>Nocardioides</taxon>
    </lineage>
</organism>
<dbReference type="EMBL" id="BAAAOR010000015">
    <property type="protein sequence ID" value="GAA1517283.1"/>
    <property type="molecule type" value="Genomic_DNA"/>
</dbReference>
<dbReference type="Gene3D" id="3.50.30.50">
    <property type="entry name" value="Putative cyclase"/>
    <property type="match status" value="1"/>
</dbReference>
<evidence type="ECO:0000313" key="1">
    <source>
        <dbReference type="EMBL" id="GAA1517283.1"/>
    </source>
</evidence>
<dbReference type="PANTHER" id="PTHR34861">
    <property type="match status" value="1"/>
</dbReference>
<dbReference type="RefSeq" id="WP_344112067.1">
    <property type="nucleotide sequence ID" value="NZ_BAAAOR010000015.1"/>
</dbReference>
<accession>A0ABN2ADY6</accession>
<dbReference type="Proteomes" id="UP001500842">
    <property type="component" value="Unassembled WGS sequence"/>
</dbReference>
<comment type="caution">
    <text evidence="1">The sequence shown here is derived from an EMBL/GenBank/DDBJ whole genome shotgun (WGS) entry which is preliminary data.</text>
</comment>
<name>A0ABN2ADY6_9ACTN</name>